<dbReference type="AlphaFoldDB" id="A0A6A5SCD9"/>
<gene>
    <name evidence="1" type="ORF">EJ02DRAFT_357449</name>
</gene>
<evidence type="ECO:0000313" key="2">
    <source>
        <dbReference type="Proteomes" id="UP000800038"/>
    </source>
</evidence>
<keyword evidence="2" id="KW-1185">Reference proteome</keyword>
<name>A0A6A5SCD9_9PLEO</name>
<accession>A0A6A5SCD9</accession>
<dbReference type="EMBL" id="ML976150">
    <property type="protein sequence ID" value="KAF1937178.1"/>
    <property type="molecule type" value="Genomic_DNA"/>
</dbReference>
<evidence type="ECO:0000313" key="1">
    <source>
        <dbReference type="EMBL" id="KAF1937178.1"/>
    </source>
</evidence>
<dbReference type="OrthoDB" id="5414271at2759"/>
<organism evidence="1 2">
    <name type="scientific">Clathrospora elynae</name>
    <dbReference type="NCBI Taxonomy" id="706981"/>
    <lineage>
        <taxon>Eukaryota</taxon>
        <taxon>Fungi</taxon>
        <taxon>Dikarya</taxon>
        <taxon>Ascomycota</taxon>
        <taxon>Pezizomycotina</taxon>
        <taxon>Dothideomycetes</taxon>
        <taxon>Pleosporomycetidae</taxon>
        <taxon>Pleosporales</taxon>
        <taxon>Diademaceae</taxon>
        <taxon>Clathrospora</taxon>
    </lineage>
</organism>
<proteinExistence type="predicted"/>
<reference evidence="1" key="1">
    <citation type="journal article" date="2020" name="Stud. Mycol.">
        <title>101 Dothideomycetes genomes: a test case for predicting lifestyles and emergence of pathogens.</title>
        <authorList>
            <person name="Haridas S."/>
            <person name="Albert R."/>
            <person name="Binder M."/>
            <person name="Bloem J."/>
            <person name="Labutti K."/>
            <person name="Salamov A."/>
            <person name="Andreopoulos B."/>
            <person name="Baker S."/>
            <person name="Barry K."/>
            <person name="Bills G."/>
            <person name="Bluhm B."/>
            <person name="Cannon C."/>
            <person name="Castanera R."/>
            <person name="Culley D."/>
            <person name="Daum C."/>
            <person name="Ezra D."/>
            <person name="Gonzalez J."/>
            <person name="Henrissat B."/>
            <person name="Kuo A."/>
            <person name="Liang C."/>
            <person name="Lipzen A."/>
            <person name="Lutzoni F."/>
            <person name="Magnuson J."/>
            <person name="Mondo S."/>
            <person name="Nolan M."/>
            <person name="Ohm R."/>
            <person name="Pangilinan J."/>
            <person name="Park H.-J."/>
            <person name="Ramirez L."/>
            <person name="Alfaro M."/>
            <person name="Sun H."/>
            <person name="Tritt A."/>
            <person name="Yoshinaga Y."/>
            <person name="Zwiers L.-H."/>
            <person name="Turgeon B."/>
            <person name="Goodwin S."/>
            <person name="Spatafora J."/>
            <person name="Crous P."/>
            <person name="Grigoriev I."/>
        </authorList>
    </citation>
    <scope>NUCLEOTIDE SEQUENCE</scope>
    <source>
        <strain evidence="1">CBS 161.51</strain>
    </source>
</reference>
<protein>
    <submittedName>
        <fullName evidence="1">Uncharacterized protein</fullName>
    </submittedName>
</protein>
<sequence>MASSAIIAERGNSGDVVRIVTALATLVHGGSLATLDETTFWRERTDGDVNDELGADTIAALVKCFMLEWSVELDYKIYHRLLIDLMFS</sequence>
<dbReference type="Proteomes" id="UP000800038">
    <property type="component" value="Unassembled WGS sequence"/>
</dbReference>